<evidence type="ECO:0000256" key="2">
    <source>
        <dbReference type="ARBA" id="ARBA00001946"/>
    </source>
</evidence>
<dbReference type="PANTHER" id="PTHR20854:SF4">
    <property type="entry name" value="INOSITOL-1-MONOPHOSPHATASE-RELATED"/>
    <property type="match status" value="1"/>
</dbReference>
<dbReference type="EC" id="3.1.3.25" evidence="7"/>
<dbReference type="RefSeq" id="WP_073146787.1">
    <property type="nucleotide sequence ID" value="NZ_FRAG01000004.1"/>
</dbReference>
<dbReference type="EMBL" id="FRAG01000004">
    <property type="protein sequence ID" value="SHJ61205.1"/>
    <property type="molecule type" value="Genomic_DNA"/>
</dbReference>
<dbReference type="GO" id="GO:0046872">
    <property type="term" value="F:metal ion binding"/>
    <property type="evidence" value="ECO:0007669"/>
    <property type="project" value="UniProtKB-KW"/>
</dbReference>
<dbReference type="SUPFAM" id="SSF56655">
    <property type="entry name" value="Carbohydrate phosphatase"/>
    <property type="match status" value="1"/>
</dbReference>
<dbReference type="GO" id="GO:0007165">
    <property type="term" value="P:signal transduction"/>
    <property type="evidence" value="ECO:0007669"/>
    <property type="project" value="TreeGrafter"/>
</dbReference>
<feature type="binding site" evidence="6">
    <location>
        <position position="88"/>
    </location>
    <ligand>
        <name>Mg(2+)</name>
        <dbReference type="ChEBI" id="CHEBI:18420"/>
        <label>1</label>
        <note>catalytic</note>
    </ligand>
</feature>
<evidence type="ECO:0000256" key="6">
    <source>
        <dbReference type="PIRSR" id="PIRSR600760-2"/>
    </source>
</evidence>
<evidence type="ECO:0000256" key="5">
    <source>
        <dbReference type="ARBA" id="ARBA00022842"/>
    </source>
</evidence>
<dbReference type="FunFam" id="3.30.540.10:FF:000003">
    <property type="entry name" value="Inositol-1-monophosphatase"/>
    <property type="match status" value="1"/>
</dbReference>
<keyword evidence="3 6" id="KW-0479">Metal-binding</keyword>
<comment type="catalytic activity">
    <reaction evidence="1 7">
        <text>a myo-inositol phosphate + H2O = myo-inositol + phosphate</text>
        <dbReference type="Rhea" id="RHEA:24056"/>
        <dbReference type="ChEBI" id="CHEBI:15377"/>
        <dbReference type="ChEBI" id="CHEBI:17268"/>
        <dbReference type="ChEBI" id="CHEBI:43474"/>
        <dbReference type="ChEBI" id="CHEBI:84139"/>
        <dbReference type="EC" id="3.1.3.25"/>
    </reaction>
</comment>
<dbReference type="Gene3D" id="3.40.190.80">
    <property type="match status" value="1"/>
</dbReference>
<dbReference type="AlphaFoldDB" id="A0A1M6KQK6"/>
<dbReference type="GO" id="GO:0046854">
    <property type="term" value="P:phosphatidylinositol phosphate biosynthetic process"/>
    <property type="evidence" value="ECO:0007669"/>
    <property type="project" value="InterPro"/>
</dbReference>
<keyword evidence="9" id="KW-1185">Reference proteome</keyword>
<evidence type="ECO:0000256" key="7">
    <source>
        <dbReference type="RuleBase" id="RU364068"/>
    </source>
</evidence>
<dbReference type="OrthoDB" id="9772456at2"/>
<dbReference type="Proteomes" id="UP000184465">
    <property type="component" value="Unassembled WGS sequence"/>
</dbReference>
<dbReference type="PROSITE" id="PS00630">
    <property type="entry name" value="IMP_2"/>
    <property type="match status" value="1"/>
</dbReference>
<gene>
    <name evidence="8" type="ORF">SAMN02745912_00484</name>
</gene>
<dbReference type="PRINTS" id="PR01959">
    <property type="entry name" value="SBIMPHPHTASE"/>
</dbReference>
<feature type="binding site" evidence="6">
    <location>
        <position position="91"/>
    </location>
    <ligand>
        <name>Mg(2+)</name>
        <dbReference type="ChEBI" id="CHEBI:18420"/>
        <label>1</label>
        <note>catalytic</note>
    </ligand>
</feature>
<dbReference type="GO" id="GO:0006020">
    <property type="term" value="P:inositol metabolic process"/>
    <property type="evidence" value="ECO:0007669"/>
    <property type="project" value="TreeGrafter"/>
</dbReference>
<dbReference type="STRING" id="1121301.SAMN02745912_00484"/>
<evidence type="ECO:0000256" key="3">
    <source>
        <dbReference type="ARBA" id="ARBA00022723"/>
    </source>
</evidence>
<keyword evidence="4 7" id="KW-0378">Hydrolase</keyword>
<keyword evidence="5 6" id="KW-0460">Magnesium</keyword>
<reference evidence="8 9" key="1">
    <citation type="submission" date="2016-11" db="EMBL/GenBank/DDBJ databases">
        <authorList>
            <person name="Jaros S."/>
            <person name="Januszkiewicz K."/>
            <person name="Wedrychowicz H."/>
        </authorList>
    </citation>
    <scope>NUCLEOTIDE SEQUENCE [LARGE SCALE GENOMIC DNA]</scope>
    <source>
        <strain evidence="8 9">DSM 15212</strain>
    </source>
</reference>
<dbReference type="InterPro" id="IPR022337">
    <property type="entry name" value="Inositol_monophosphatase_SuhB"/>
</dbReference>
<dbReference type="Gene3D" id="3.30.540.10">
    <property type="entry name" value="Fructose-1,6-Bisphosphatase, subunit A, domain 1"/>
    <property type="match status" value="1"/>
</dbReference>
<dbReference type="InterPro" id="IPR000760">
    <property type="entry name" value="Inositol_monophosphatase-like"/>
</dbReference>
<accession>A0A1M6KQK6</accession>
<dbReference type="InterPro" id="IPR033942">
    <property type="entry name" value="IMPase"/>
</dbReference>
<dbReference type="CDD" id="cd01639">
    <property type="entry name" value="IMPase"/>
    <property type="match status" value="1"/>
</dbReference>
<evidence type="ECO:0000313" key="8">
    <source>
        <dbReference type="EMBL" id="SHJ61205.1"/>
    </source>
</evidence>
<evidence type="ECO:0000256" key="4">
    <source>
        <dbReference type="ARBA" id="ARBA00022801"/>
    </source>
</evidence>
<feature type="binding site" evidence="6">
    <location>
        <position position="216"/>
    </location>
    <ligand>
        <name>Mg(2+)</name>
        <dbReference type="ChEBI" id="CHEBI:18420"/>
        <label>1</label>
        <note>catalytic</note>
    </ligand>
</feature>
<feature type="binding site" evidence="6">
    <location>
        <position position="70"/>
    </location>
    <ligand>
        <name>Mg(2+)</name>
        <dbReference type="ChEBI" id="CHEBI:18420"/>
        <label>1</label>
        <note>catalytic</note>
    </ligand>
</feature>
<sequence length="268" mass="29826">MLDLDLALEKVKKWVKEAGDIQKEYFRKKSILINTKSTGIDLVTEVDELCEKHMLDSIKENYPLHGILSEESGKSDTNITSDYLWIVDPVDGTTNYAQGLPIFAISIALKYKDETILGVVYCPIVDQLFEAVKGKGAYLNGEKITIGNKRDLSECVLATGFPYDRAVHKDNNANYFAHLVPMVRGLRRMGSAAYDLANVAAGSLDGFWEINLSLWDIAAGELLIEEAGGKIVYLKEKRGISLVAGNEAICQKILDQIEYVDKIIYKTP</sequence>
<dbReference type="PANTHER" id="PTHR20854">
    <property type="entry name" value="INOSITOL MONOPHOSPHATASE"/>
    <property type="match status" value="1"/>
</dbReference>
<dbReference type="PRINTS" id="PR00377">
    <property type="entry name" value="IMPHPHTASES"/>
</dbReference>
<dbReference type="GO" id="GO:0008934">
    <property type="term" value="F:inositol monophosphate 1-phosphatase activity"/>
    <property type="evidence" value="ECO:0007669"/>
    <property type="project" value="InterPro"/>
</dbReference>
<comment type="similarity">
    <text evidence="7">Belongs to the inositol monophosphatase superfamily.</text>
</comment>
<comment type="cofactor">
    <cofactor evidence="2 6 7">
        <name>Mg(2+)</name>
        <dbReference type="ChEBI" id="CHEBI:18420"/>
    </cofactor>
</comment>
<evidence type="ECO:0000313" key="9">
    <source>
        <dbReference type="Proteomes" id="UP000184465"/>
    </source>
</evidence>
<dbReference type="InterPro" id="IPR020550">
    <property type="entry name" value="Inositol_monophosphatase_CS"/>
</dbReference>
<name>A0A1M6KQK6_PARC5</name>
<evidence type="ECO:0000256" key="1">
    <source>
        <dbReference type="ARBA" id="ARBA00001033"/>
    </source>
</evidence>
<organism evidence="8 9">
    <name type="scientific">Paramaledivibacter caminithermalis (strain DSM 15212 / CIP 107654 / DViRD3)</name>
    <name type="common">Clostridium caminithermale</name>
    <dbReference type="NCBI Taxonomy" id="1121301"/>
    <lineage>
        <taxon>Bacteria</taxon>
        <taxon>Bacillati</taxon>
        <taxon>Bacillota</taxon>
        <taxon>Clostridia</taxon>
        <taxon>Peptostreptococcales</taxon>
        <taxon>Caminicellaceae</taxon>
        <taxon>Paramaledivibacter</taxon>
    </lineage>
</organism>
<dbReference type="Pfam" id="PF00459">
    <property type="entry name" value="Inositol_P"/>
    <property type="match status" value="1"/>
</dbReference>
<proteinExistence type="inferred from homology"/>
<protein>
    <recommendedName>
        <fullName evidence="7">Inositol-1-monophosphatase</fullName>
        <ecNumber evidence="7">3.1.3.25</ecNumber>
    </recommendedName>
</protein>